<accession>A0ABV5LNH5</accession>
<dbReference type="RefSeq" id="WP_380140146.1">
    <property type="nucleotide sequence ID" value="NZ_JBHLUI010000012.1"/>
</dbReference>
<dbReference type="Proteomes" id="UP001589748">
    <property type="component" value="Unassembled WGS sequence"/>
</dbReference>
<organism evidence="2 3">
    <name type="scientific">Kineococcus gynurae</name>
    <dbReference type="NCBI Taxonomy" id="452979"/>
    <lineage>
        <taxon>Bacteria</taxon>
        <taxon>Bacillati</taxon>
        <taxon>Actinomycetota</taxon>
        <taxon>Actinomycetes</taxon>
        <taxon>Kineosporiales</taxon>
        <taxon>Kineosporiaceae</taxon>
        <taxon>Kineococcus</taxon>
    </lineage>
</organism>
<dbReference type="EMBL" id="JBHMDM010000001">
    <property type="protein sequence ID" value="MFB9375654.1"/>
    <property type="molecule type" value="Genomic_DNA"/>
</dbReference>
<evidence type="ECO:0000256" key="1">
    <source>
        <dbReference type="SAM" id="MobiDB-lite"/>
    </source>
</evidence>
<name>A0ABV5LNH5_9ACTN</name>
<evidence type="ECO:0000313" key="2">
    <source>
        <dbReference type="EMBL" id="MFB9375654.1"/>
    </source>
</evidence>
<keyword evidence="3" id="KW-1185">Reference proteome</keyword>
<feature type="compositionally biased region" description="Low complexity" evidence="1">
    <location>
        <begin position="42"/>
        <end position="70"/>
    </location>
</feature>
<evidence type="ECO:0008006" key="4">
    <source>
        <dbReference type="Google" id="ProtNLM"/>
    </source>
</evidence>
<protein>
    <recommendedName>
        <fullName evidence="4">VCBS repeat protein</fullName>
    </recommendedName>
</protein>
<dbReference type="PROSITE" id="PS51257">
    <property type="entry name" value="PROKAR_LIPOPROTEIN"/>
    <property type="match status" value="1"/>
</dbReference>
<comment type="caution">
    <text evidence="2">The sequence shown here is derived from an EMBL/GenBank/DDBJ whole genome shotgun (WGS) entry which is preliminary data.</text>
</comment>
<sequence>MAGSEERRPRRPGARWRRAAPTPGLLAALVLAGCGGTGEGAAMGAPTSAQTSAAQTSAAPTSAARTSGPPAGAGSATVVDLDGDGRPDTLWLADVDGVRTLGVTTTGHGTQSVPFTSAAPQAASASAAILQGGQPVVLLDTGRSVLLYGYRVENPGLVELTNPQGQQYTFGLGFTDVGTGLQCRPGDDGLDLYGVDARSGPDERWTVTRTRVVVDVNRSSAHNDATTTVVSGVTADDPAVAGAHGTVCGDDSGVADEPQD</sequence>
<feature type="region of interest" description="Disordered" evidence="1">
    <location>
        <begin position="40"/>
        <end position="77"/>
    </location>
</feature>
<gene>
    <name evidence="2" type="ORF">ACFFVI_01605</name>
</gene>
<reference evidence="2 3" key="1">
    <citation type="submission" date="2024-09" db="EMBL/GenBank/DDBJ databases">
        <authorList>
            <person name="Sun Q."/>
            <person name="Mori K."/>
        </authorList>
    </citation>
    <scope>NUCLEOTIDE SEQUENCE [LARGE SCALE GENOMIC DNA]</scope>
    <source>
        <strain evidence="2 3">TISTR 1856</strain>
    </source>
</reference>
<evidence type="ECO:0000313" key="3">
    <source>
        <dbReference type="Proteomes" id="UP001589748"/>
    </source>
</evidence>
<proteinExistence type="predicted"/>